<name>A0A9P4WIL7_9PLEO</name>
<keyword evidence="2" id="KW-1185">Reference proteome</keyword>
<accession>A0A9P4WIL7</accession>
<dbReference type="EMBL" id="SWKV01000085">
    <property type="protein sequence ID" value="KAF3033212.1"/>
    <property type="molecule type" value="Genomic_DNA"/>
</dbReference>
<dbReference type="Pfam" id="PF13714">
    <property type="entry name" value="PEP_mutase"/>
    <property type="match status" value="1"/>
</dbReference>
<dbReference type="GO" id="GO:0003824">
    <property type="term" value="F:catalytic activity"/>
    <property type="evidence" value="ECO:0007669"/>
    <property type="project" value="InterPro"/>
</dbReference>
<evidence type="ECO:0000313" key="1">
    <source>
        <dbReference type="EMBL" id="KAF3033212.1"/>
    </source>
</evidence>
<dbReference type="InterPro" id="IPR040442">
    <property type="entry name" value="Pyrv_kinase-like_dom_sf"/>
</dbReference>
<comment type="caution">
    <text evidence="1">The sequence shown here is derived from an EMBL/GenBank/DDBJ whole genome shotgun (WGS) entry which is preliminary data.</text>
</comment>
<dbReference type="Gene3D" id="3.20.20.60">
    <property type="entry name" value="Phosphoenolpyruvate-binding domains"/>
    <property type="match status" value="1"/>
</dbReference>
<organism evidence="1 2">
    <name type="scientific">Didymella heteroderae</name>
    <dbReference type="NCBI Taxonomy" id="1769908"/>
    <lineage>
        <taxon>Eukaryota</taxon>
        <taxon>Fungi</taxon>
        <taxon>Dikarya</taxon>
        <taxon>Ascomycota</taxon>
        <taxon>Pezizomycotina</taxon>
        <taxon>Dothideomycetes</taxon>
        <taxon>Pleosporomycetidae</taxon>
        <taxon>Pleosporales</taxon>
        <taxon>Pleosporineae</taxon>
        <taxon>Didymellaceae</taxon>
        <taxon>Didymella</taxon>
    </lineage>
</organism>
<sequence>MSSQTHNDVAKHFRSLHIPGHPLVLTNVWDAITANTIASLPGTKALATASFAIAAAAGLSDDELDLDTNLRAARIIAKVAATHNLPLTVDFQDGFGAQLEDGVRAVIQLGAVGINLEDFGREVGGLYSVEEQCERIRKVMAVAREQGVPDFVVNARTDALFAGRDVDEAIERGRKYLEAGAFNVFIWGGPTRQGWKGEEVKAASEALGGRLNVILVRGKTGGLSVKRIAELGVARISIGPALMRWSAEQIGEEASRVLNENI</sequence>
<reference evidence="1" key="1">
    <citation type="submission" date="2019-04" db="EMBL/GenBank/DDBJ databases">
        <title>Sequencing of skin fungus with MAO and IRED activity.</title>
        <authorList>
            <person name="Marsaioli A.J."/>
            <person name="Bonatto J.M.C."/>
            <person name="Reis Junior O."/>
        </authorList>
    </citation>
    <scope>NUCLEOTIDE SEQUENCE</scope>
    <source>
        <strain evidence="1">28M1</strain>
    </source>
</reference>
<evidence type="ECO:0000313" key="2">
    <source>
        <dbReference type="Proteomes" id="UP000758155"/>
    </source>
</evidence>
<dbReference type="AlphaFoldDB" id="A0A9P4WIL7"/>
<dbReference type="PANTHER" id="PTHR42905">
    <property type="entry name" value="PHOSPHOENOLPYRUVATE CARBOXYLASE"/>
    <property type="match status" value="1"/>
</dbReference>
<protein>
    <submittedName>
        <fullName evidence="1">Uncharacterized protein</fullName>
    </submittedName>
</protein>
<dbReference type="OrthoDB" id="429143at2759"/>
<dbReference type="CDD" id="cd00377">
    <property type="entry name" value="ICL_PEPM"/>
    <property type="match status" value="1"/>
</dbReference>
<dbReference type="InterPro" id="IPR039556">
    <property type="entry name" value="ICL/PEPM"/>
</dbReference>
<proteinExistence type="predicted"/>
<dbReference type="Proteomes" id="UP000758155">
    <property type="component" value="Unassembled WGS sequence"/>
</dbReference>
<dbReference type="PANTHER" id="PTHR42905:SF16">
    <property type="entry name" value="CARBOXYPHOSPHONOENOLPYRUVATE PHOSPHONOMUTASE-LIKE PROTEIN (AFU_ORTHOLOGUE AFUA_5G07230)"/>
    <property type="match status" value="1"/>
</dbReference>
<dbReference type="InterPro" id="IPR015813">
    <property type="entry name" value="Pyrv/PenolPyrv_kinase-like_dom"/>
</dbReference>
<gene>
    <name evidence="1" type="ORF">E8E12_004838</name>
</gene>
<dbReference type="SUPFAM" id="SSF51621">
    <property type="entry name" value="Phosphoenolpyruvate/pyruvate domain"/>
    <property type="match status" value="1"/>
</dbReference>